<reference evidence="1 3" key="1">
    <citation type="submission" date="2015-12" db="EMBL/GenBank/DDBJ databases">
        <title>Draft genome sequence of Acidibacillus ferrooxidans ITV001, isolated from a chalcopyrite acid mine drainage site in Brazil.</title>
        <authorList>
            <person name="Dall'Agnol H."/>
            <person name="Nancucheo I."/>
            <person name="Johnson B."/>
            <person name="Oliveira R."/>
            <person name="Leite L."/>
            <person name="Pylro V."/>
            <person name="Nunes G.L."/>
            <person name="Tzotzos G."/>
            <person name="Fernandes G.R."/>
            <person name="Dutra J."/>
            <person name="Orellana S.C."/>
            <person name="Oliveira G."/>
        </authorList>
    </citation>
    <scope>NUCLEOTIDE SEQUENCE [LARGE SCALE GENOMIC DNA]</scope>
    <source>
        <strain evidence="1">ITV001</strain>
        <strain evidence="3">ITV01</strain>
    </source>
</reference>
<dbReference type="AlphaFoldDB" id="A0A101XTH2"/>
<gene>
    <name evidence="1" type="ORF">ATW55_11875</name>
    <name evidence="2" type="ORF">AYW79_13930</name>
</gene>
<comment type="caution">
    <text evidence="1">The sequence shown here is derived from an EMBL/GenBank/DDBJ whole genome shotgun (WGS) entry which is preliminary data.</text>
</comment>
<sequence>MKSLGFPTFTHEFEETGRSTNPDGTTSVTFRRDHCALTVTYNRPSRDALDKFITTWQEILLNLVDLPEPKSPHQAE</sequence>
<evidence type="ECO:0000313" key="3">
    <source>
        <dbReference type="Proteomes" id="UP000053557"/>
    </source>
</evidence>
<protein>
    <submittedName>
        <fullName evidence="1">Uncharacterized protein</fullName>
    </submittedName>
</protein>
<evidence type="ECO:0000313" key="1">
    <source>
        <dbReference type="EMBL" id="KUO97282.1"/>
    </source>
</evidence>
<organism evidence="1 3">
    <name type="scientific">Ferroacidibacillus organovorans</name>
    <dbReference type="NCBI Taxonomy" id="1765683"/>
    <lineage>
        <taxon>Bacteria</taxon>
        <taxon>Bacillati</taxon>
        <taxon>Bacillota</taxon>
        <taxon>Bacilli</taxon>
        <taxon>Bacillales</taxon>
        <taxon>Alicyclobacillaceae</taxon>
        <taxon>Ferroacidibacillus</taxon>
    </lineage>
</organism>
<dbReference type="Proteomes" id="UP000077421">
    <property type="component" value="Unassembled WGS sequence"/>
</dbReference>
<dbReference type="OrthoDB" id="9859359at2"/>
<reference evidence="2 4" key="2">
    <citation type="submission" date="2016-02" db="EMBL/GenBank/DDBJ databases">
        <title>Draft genome sequence of Acidibacillus ferrooxidans SLC66.</title>
        <authorList>
            <person name="Oliveira G."/>
            <person name="Nancucheo I."/>
            <person name="Dall'Agnol H."/>
            <person name="Johnson B."/>
            <person name="Oliveira R."/>
            <person name="Nunes G.L."/>
            <person name="Tzotzos G."/>
            <person name="Orellana S.C."/>
            <person name="Salim A.C."/>
            <person name="Araujo F.M."/>
        </authorList>
    </citation>
    <scope>NUCLEOTIDE SEQUENCE [LARGE SCALE GENOMIC DNA]</scope>
    <source>
        <strain evidence="2 4">SLC66</strain>
    </source>
</reference>
<dbReference type="Proteomes" id="UP000053557">
    <property type="component" value="Unassembled WGS sequence"/>
</dbReference>
<name>A0A101XTH2_9BACL</name>
<evidence type="ECO:0000313" key="4">
    <source>
        <dbReference type="Proteomes" id="UP000077421"/>
    </source>
</evidence>
<dbReference type="EMBL" id="LPVJ01000003">
    <property type="protein sequence ID" value="KUO97282.1"/>
    <property type="molecule type" value="Genomic_DNA"/>
</dbReference>
<keyword evidence="3" id="KW-1185">Reference proteome</keyword>
<accession>A0A101XTH2</accession>
<evidence type="ECO:0000313" key="2">
    <source>
        <dbReference type="EMBL" id="OAG91085.1"/>
    </source>
</evidence>
<dbReference type="EMBL" id="LSUQ01000073">
    <property type="protein sequence ID" value="OAG91085.1"/>
    <property type="molecule type" value="Genomic_DNA"/>
</dbReference>
<proteinExistence type="predicted"/>
<dbReference type="RefSeq" id="WP_067567116.1">
    <property type="nucleotide sequence ID" value="NZ_LPVJ01000003.1"/>
</dbReference>